<name>A0A5C8UTD0_9MICO</name>
<organism evidence="2 3">
    <name type="scientific">Lacisediminihabitans profunda</name>
    <dbReference type="NCBI Taxonomy" id="2594790"/>
    <lineage>
        <taxon>Bacteria</taxon>
        <taxon>Bacillati</taxon>
        <taxon>Actinomycetota</taxon>
        <taxon>Actinomycetes</taxon>
        <taxon>Micrococcales</taxon>
        <taxon>Microbacteriaceae</taxon>
        <taxon>Lacisediminihabitans</taxon>
    </lineage>
</organism>
<evidence type="ECO:0000256" key="1">
    <source>
        <dbReference type="SAM" id="MobiDB-lite"/>
    </source>
</evidence>
<evidence type="ECO:0008006" key="4">
    <source>
        <dbReference type="Google" id="ProtNLM"/>
    </source>
</evidence>
<gene>
    <name evidence="2" type="ORF">FVP33_02965</name>
</gene>
<proteinExistence type="predicted"/>
<keyword evidence="3" id="KW-1185">Reference proteome</keyword>
<feature type="compositionally biased region" description="Pro residues" evidence="1">
    <location>
        <begin position="102"/>
        <end position="116"/>
    </location>
</feature>
<evidence type="ECO:0000313" key="3">
    <source>
        <dbReference type="Proteomes" id="UP000321379"/>
    </source>
</evidence>
<dbReference type="EMBL" id="VRMG01000004">
    <property type="protein sequence ID" value="TXN31900.1"/>
    <property type="molecule type" value="Genomic_DNA"/>
</dbReference>
<dbReference type="AlphaFoldDB" id="A0A5C8UTD0"/>
<dbReference type="RefSeq" id="WP_147782149.1">
    <property type="nucleotide sequence ID" value="NZ_VRMG01000004.1"/>
</dbReference>
<dbReference type="PROSITE" id="PS51257">
    <property type="entry name" value="PROKAR_LIPOPROTEIN"/>
    <property type="match status" value="1"/>
</dbReference>
<feature type="compositionally biased region" description="Basic and acidic residues" evidence="1">
    <location>
        <begin position="119"/>
        <end position="129"/>
    </location>
</feature>
<feature type="region of interest" description="Disordered" evidence="1">
    <location>
        <begin position="93"/>
        <end position="129"/>
    </location>
</feature>
<comment type="caution">
    <text evidence="2">The sequence shown here is derived from an EMBL/GenBank/DDBJ whole genome shotgun (WGS) entry which is preliminary data.</text>
</comment>
<evidence type="ECO:0000313" key="2">
    <source>
        <dbReference type="EMBL" id="TXN31900.1"/>
    </source>
</evidence>
<reference evidence="2 3" key="1">
    <citation type="submission" date="2019-08" db="EMBL/GenBank/DDBJ databases">
        <title>Bacterial whole genome sequence for Glaciihabitans sp. CHu50b-6-2.</title>
        <authorList>
            <person name="Jin L."/>
        </authorList>
    </citation>
    <scope>NUCLEOTIDE SEQUENCE [LARGE SCALE GENOMIC DNA]</scope>
    <source>
        <strain evidence="2 3">CHu50b-6-2</strain>
    </source>
</reference>
<accession>A0A5C8UTD0</accession>
<dbReference type="Proteomes" id="UP000321379">
    <property type="component" value="Unassembled WGS sequence"/>
</dbReference>
<sequence length="129" mass="13289">MMGPRRTRIPVLAAVITVGVMLAGCAPTTDLSRDAATSLQSSVRLVAEQAASRDYSAALASLDSLQSQLEGDMAAGLVSRDRGARIQAAIDLVRSDLGPKATPTPTPTPTPSPTPTKPKGRDKGHGKDG</sequence>
<protein>
    <recommendedName>
        <fullName evidence="4">Mucin-associated surface protein</fullName>
    </recommendedName>
</protein>